<evidence type="ECO:0000256" key="1">
    <source>
        <dbReference type="SAM" id="MobiDB-lite"/>
    </source>
</evidence>
<protein>
    <submittedName>
        <fullName evidence="3">Aldehyde dehydrogenase</fullName>
    </submittedName>
</protein>
<dbReference type="SUPFAM" id="SSF56003">
    <property type="entry name" value="Molybdenum cofactor-binding domain"/>
    <property type="match status" value="2"/>
</dbReference>
<gene>
    <name evidence="3" type="ORF">mvi_18210</name>
</gene>
<dbReference type="KEGG" id="mind:mvi_18210"/>
<dbReference type="GO" id="GO:0016491">
    <property type="term" value="F:oxidoreductase activity"/>
    <property type="evidence" value="ECO:0007669"/>
    <property type="project" value="InterPro"/>
</dbReference>
<sequence length="753" mass="79513">MPLRDAYADPRRGAAGRRGTRPGRGRRVVTALTRRALLVGGALLVGVGPARAALPGSLAEAPRIDAWIRLDPDGSVTVLTGKAELGQGIKTALIQVAAEELGLDPAALRLVTADTELTPDEGYTAGSHSMQDSATAIRLAAAAARALLVQAAALRLGLPAESMSVADGMAAAPDGRRLRFSELAAEVDLDAPVPEATALRVPAAHTVVGRPLPRVDIPAKVAGGPAYVQDIRAPGMVHARILRPPRPGARLVALDADSVESRPGVIRVHRDGDFLAVLAEREYAAVTAVRALAAHAVWQGGTPVPEPDALFADLAGREAKRTIIHEADAGTPVPAGRTITARYRRRYQMHGSIGPSCAVAEFDGTRLTVWSHAQGMFPLRKALAEMLALPEAQVRCIHVEGSGCYGHNGADDAAGDAALLARALPGRPVRVQYTREQEHLWEPYGGAMMTEASAVLGPDGRIADWVYAVRSPTHLTRPPGAGQLLSARMLERPFPAPPPKALPQPEGGGDRNAIPLYRFARARVAHDFVAAMPLRVSALRSLGAYMNVFSIESLMDEAAEAAGADPVAFRLAHLDDPRARAVIEAAAERFGWGAALPKGRGAGFAFARYKNLAGYCAVAVEVAVERESGRVRLVRAQAALDAGEIVNPHGLRDQIEGGIIQAMSWSLFEAVAHDATGPTSRDWSTYPIARFPDIPERLEVHLIDRPGAPFLGAGEVAQGPTAAALANAIRQAAGVRLRELPMRPELVKAAIGV</sequence>
<dbReference type="InterPro" id="IPR012368">
    <property type="entry name" value="OxRdtase_Mopterin-bd_su_IorB"/>
</dbReference>
<evidence type="ECO:0000313" key="3">
    <source>
        <dbReference type="EMBL" id="BCM83360.1"/>
    </source>
</evidence>
<dbReference type="PANTHER" id="PTHR47495:SF1">
    <property type="entry name" value="BLL3820 PROTEIN"/>
    <property type="match status" value="1"/>
</dbReference>
<feature type="region of interest" description="Disordered" evidence="1">
    <location>
        <begin position="1"/>
        <end position="24"/>
    </location>
</feature>
<dbReference type="InterPro" id="IPR000674">
    <property type="entry name" value="Ald_Oxase/Xan_DH_a/b"/>
</dbReference>
<dbReference type="PANTHER" id="PTHR47495">
    <property type="entry name" value="ALDEHYDE DEHYDROGENASE"/>
    <property type="match status" value="1"/>
</dbReference>
<dbReference type="Gene3D" id="3.90.1170.50">
    <property type="entry name" value="Aldehyde oxidase/xanthine dehydrogenase, a/b hammerhead"/>
    <property type="match status" value="1"/>
</dbReference>
<dbReference type="PROSITE" id="PS51318">
    <property type="entry name" value="TAT"/>
    <property type="match status" value="1"/>
</dbReference>
<dbReference type="InterPro" id="IPR052516">
    <property type="entry name" value="N-heterocyclic_Hydroxylase"/>
</dbReference>
<organism evidence="3 4">
    <name type="scientific">Methylobacterium indicum</name>
    <dbReference type="NCBI Taxonomy" id="1775910"/>
    <lineage>
        <taxon>Bacteria</taxon>
        <taxon>Pseudomonadati</taxon>
        <taxon>Pseudomonadota</taxon>
        <taxon>Alphaproteobacteria</taxon>
        <taxon>Hyphomicrobiales</taxon>
        <taxon>Methylobacteriaceae</taxon>
        <taxon>Methylobacterium</taxon>
    </lineage>
</organism>
<dbReference type="SMART" id="SM01008">
    <property type="entry name" value="Ald_Xan_dh_C"/>
    <property type="match status" value="1"/>
</dbReference>
<dbReference type="PIRSF" id="PIRSF036389">
    <property type="entry name" value="IOR_B"/>
    <property type="match status" value="1"/>
</dbReference>
<evidence type="ECO:0000259" key="2">
    <source>
        <dbReference type="SMART" id="SM01008"/>
    </source>
</evidence>
<dbReference type="AlphaFoldDB" id="A0A8H9C6F6"/>
<feature type="compositionally biased region" description="Basic and acidic residues" evidence="1">
    <location>
        <begin position="1"/>
        <end position="12"/>
    </location>
</feature>
<dbReference type="InterPro" id="IPR046867">
    <property type="entry name" value="AldOxase/xan_DH_MoCoBD2"/>
</dbReference>
<name>A0A8H9C6F6_9HYPH</name>
<feature type="compositionally biased region" description="Basic residues" evidence="1">
    <location>
        <begin position="14"/>
        <end position="24"/>
    </location>
</feature>
<feature type="domain" description="Aldehyde oxidase/xanthine dehydrogenase a/b hammerhead" evidence="2">
    <location>
        <begin position="222"/>
        <end position="302"/>
    </location>
</feature>
<dbReference type="Gene3D" id="3.30.365.10">
    <property type="entry name" value="Aldehyde oxidase/xanthine dehydrogenase, molybdopterin binding domain"/>
    <property type="match status" value="3"/>
</dbReference>
<dbReference type="InterPro" id="IPR006311">
    <property type="entry name" value="TAT_signal"/>
</dbReference>
<dbReference type="Proteomes" id="UP000663508">
    <property type="component" value="Chromosome"/>
</dbReference>
<accession>A0A8H9C6F6</accession>
<dbReference type="InterPro" id="IPR008274">
    <property type="entry name" value="AldOxase/xan_DH_MoCoBD1"/>
</dbReference>
<evidence type="ECO:0000313" key="4">
    <source>
        <dbReference type="Proteomes" id="UP000663508"/>
    </source>
</evidence>
<dbReference type="EMBL" id="AP024145">
    <property type="protein sequence ID" value="BCM83360.1"/>
    <property type="molecule type" value="Genomic_DNA"/>
</dbReference>
<dbReference type="Pfam" id="PF02738">
    <property type="entry name" value="MoCoBD_1"/>
    <property type="match status" value="1"/>
</dbReference>
<proteinExistence type="predicted"/>
<dbReference type="Pfam" id="PF20256">
    <property type="entry name" value="MoCoBD_2"/>
    <property type="match status" value="2"/>
</dbReference>
<reference evidence="3" key="1">
    <citation type="submission" date="2020-11" db="EMBL/GenBank/DDBJ databases">
        <title>Complete genome sequence of a novel pathogenic Methylobacterium strain isolated from rice in Vietnam.</title>
        <authorList>
            <person name="Lai K."/>
            <person name="Okazaki S."/>
            <person name="Higashi K."/>
            <person name="Mori H."/>
            <person name="Toyoda A."/>
            <person name="Kurokawa K."/>
        </authorList>
    </citation>
    <scope>NUCLEOTIDE SEQUENCE</scope>
    <source>
        <strain evidence="3">VL1</strain>
    </source>
</reference>
<dbReference type="InterPro" id="IPR037165">
    <property type="entry name" value="AldOxase/xan_DH_Mopterin-bd_sf"/>
</dbReference>